<dbReference type="GO" id="GO:0008395">
    <property type="term" value="F:steroid hydroxylase activity"/>
    <property type="evidence" value="ECO:0007669"/>
    <property type="project" value="TreeGrafter"/>
</dbReference>
<evidence type="ECO:0000256" key="3">
    <source>
        <dbReference type="ARBA" id="ARBA00004174"/>
    </source>
</evidence>
<protein>
    <recommendedName>
        <fullName evidence="19">Cytochrome P450</fullName>
    </recommendedName>
</protein>
<feature type="signal peptide" evidence="16">
    <location>
        <begin position="1"/>
        <end position="17"/>
    </location>
</feature>
<dbReference type="GO" id="GO:0016712">
    <property type="term" value="F:oxidoreductase activity, acting on paired donors, with incorporation or reduction of molecular oxygen, reduced flavin or flavoprotein as one donor, and incorporation of one atom of oxygen"/>
    <property type="evidence" value="ECO:0007669"/>
    <property type="project" value="TreeGrafter"/>
</dbReference>
<dbReference type="InterPro" id="IPR002401">
    <property type="entry name" value="Cyt_P450_E_grp-I"/>
</dbReference>
<evidence type="ECO:0000256" key="1">
    <source>
        <dbReference type="ARBA" id="ARBA00001971"/>
    </source>
</evidence>
<organism evidence="17 18">
    <name type="scientific">Pyrocoelia pectoralis</name>
    <dbReference type="NCBI Taxonomy" id="417401"/>
    <lineage>
        <taxon>Eukaryota</taxon>
        <taxon>Metazoa</taxon>
        <taxon>Ecdysozoa</taxon>
        <taxon>Arthropoda</taxon>
        <taxon>Hexapoda</taxon>
        <taxon>Insecta</taxon>
        <taxon>Pterygota</taxon>
        <taxon>Neoptera</taxon>
        <taxon>Endopterygota</taxon>
        <taxon>Coleoptera</taxon>
        <taxon>Polyphaga</taxon>
        <taxon>Elateriformia</taxon>
        <taxon>Elateroidea</taxon>
        <taxon>Lampyridae</taxon>
        <taxon>Lampyrinae</taxon>
        <taxon>Pyrocoelia</taxon>
    </lineage>
</organism>
<evidence type="ECO:0000256" key="16">
    <source>
        <dbReference type="SAM" id="SignalP"/>
    </source>
</evidence>
<evidence type="ECO:0000313" key="18">
    <source>
        <dbReference type="Proteomes" id="UP001329430"/>
    </source>
</evidence>
<proteinExistence type="inferred from homology"/>
<gene>
    <name evidence="17" type="ORF">RI129_011430</name>
</gene>
<dbReference type="InterPro" id="IPR017972">
    <property type="entry name" value="Cyt_P450_CS"/>
</dbReference>
<evidence type="ECO:0000256" key="14">
    <source>
        <dbReference type="PIRSR" id="PIRSR602401-1"/>
    </source>
</evidence>
<evidence type="ECO:0000256" key="6">
    <source>
        <dbReference type="ARBA" id="ARBA00022617"/>
    </source>
</evidence>
<keyword evidence="8" id="KW-0256">Endoplasmic reticulum</keyword>
<dbReference type="PRINTS" id="PR00463">
    <property type="entry name" value="EP450I"/>
</dbReference>
<dbReference type="GO" id="GO:0006082">
    <property type="term" value="P:organic acid metabolic process"/>
    <property type="evidence" value="ECO:0007669"/>
    <property type="project" value="TreeGrafter"/>
</dbReference>
<evidence type="ECO:0000256" key="11">
    <source>
        <dbReference type="ARBA" id="ARBA00023004"/>
    </source>
</evidence>
<dbReference type="InterPro" id="IPR050182">
    <property type="entry name" value="Cytochrome_P450_fam2"/>
</dbReference>
<keyword evidence="11 14" id="KW-0408">Iron</keyword>
<sequence>MLSIGVFLLFAILALLAYLDTRKPSNFPPGPKWFPIIGCAWQFHKLQQKKGFIAKASEELALKYGPLVGIRIGSNRIVFVYGLRATQELLTRDDLQNRPDGIFYTSRTWGKRRGLIFTDSDYLREQKQFVLKQLKQLGFRKQIVVRSIEQEVQGIIDNLRKGIADRAGDGLFQIDDLFGVPILSILWKFMVGYKYGSNEKEMKELEAIVKILFGNSLIVGAPFSHFPFLRYICPGYSGYNEYVSINEQLTTFLRKTVNEMKATYNPNMPRGFIDSYLDVLQADQKMSSFSEDQLIAVCLDLFFAGYETSSKILSMIFLLTLLHPDIQKKAQVEMDKVVGRSRLPTLEDRPLLPYVESIILESLRMFAGRGFLIPRRAMKDSTLNGYFIPKGTFIQANSGGTLLDEGAGWKNPKTFDPERLMKDGALNIPDNFILFGLGKRRCLGDTLARANIFLIVASLIHIFHFKPAPGSPPALEIVESFTPSLKPFKAFVTLRQPFGVNSS</sequence>
<dbReference type="GO" id="GO:0005789">
    <property type="term" value="C:endoplasmic reticulum membrane"/>
    <property type="evidence" value="ECO:0007669"/>
    <property type="project" value="UniProtKB-SubCell"/>
</dbReference>
<feature type="binding site" description="axial binding residue" evidence="14">
    <location>
        <position position="442"/>
    </location>
    <ligand>
        <name>heme</name>
        <dbReference type="ChEBI" id="CHEBI:30413"/>
    </ligand>
    <ligandPart>
        <name>Fe</name>
        <dbReference type="ChEBI" id="CHEBI:18248"/>
    </ligandPart>
</feature>
<comment type="subcellular location">
    <subcellularLocation>
        <location evidence="4">Endoplasmic reticulum membrane</location>
        <topology evidence="4">Peripheral membrane protein</topology>
    </subcellularLocation>
    <subcellularLocation>
        <location evidence="3">Microsome membrane</location>
        <topology evidence="3">Peripheral membrane protein</topology>
    </subcellularLocation>
</comment>
<evidence type="ECO:0000256" key="13">
    <source>
        <dbReference type="ARBA" id="ARBA00023136"/>
    </source>
</evidence>
<evidence type="ECO:0000313" key="17">
    <source>
        <dbReference type="EMBL" id="KAK5640619.1"/>
    </source>
</evidence>
<dbReference type="FunFam" id="1.10.630.10:FF:000238">
    <property type="entry name" value="Cytochrome P450 2A6"/>
    <property type="match status" value="1"/>
</dbReference>
<accession>A0AAN7VB53</accession>
<dbReference type="PROSITE" id="PS00086">
    <property type="entry name" value="CYTOCHROME_P450"/>
    <property type="match status" value="1"/>
</dbReference>
<evidence type="ECO:0000256" key="2">
    <source>
        <dbReference type="ARBA" id="ARBA00003690"/>
    </source>
</evidence>
<evidence type="ECO:0000256" key="10">
    <source>
        <dbReference type="ARBA" id="ARBA00023002"/>
    </source>
</evidence>
<dbReference type="GO" id="GO:0006805">
    <property type="term" value="P:xenobiotic metabolic process"/>
    <property type="evidence" value="ECO:0007669"/>
    <property type="project" value="TreeGrafter"/>
</dbReference>
<keyword evidence="18" id="KW-1185">Reference proteome</keyword>
<evidence type="ECO:0000256" key="12">
    <source>
        <dbReference type="ARBA" id="ARBA00023033"/>
    </source>
</evidence>
<dbReference type="GO" id="GO:0005506">
    <property type="term" value="F:iron ion binding"/>
    <property type="evidence" value="ECO:0007669"/>
    <property type="project" value="InterPro"/>
</dbReference>
<comment type="caution">
    <text evidence="17">The sequence shown here is derived from an EMBL/GenBank/DDBJ whole genome shotgun (WGS) entry which is preliminary data.</text>
</comment>
<dbReference type="PANTHER" id="PTHR24300">
    <property type="entry name" value="CYTOCHROME P450 508A4-RELATED"/>
    <property type="match status" value="1"/>
</dbReference>
<keyword evidence="12 15" id="KW-0503">Monooxygenase</keyword>
<evidence type="ECO:0000256" key="8">
    <source>
        <dbReference type="ARBA" id="ARBA00022824"/>
    </source>
</evidence>
<evidence type="ECO:0000256" key="4">
    <source>
        <dbReference type="ARBA" id="ARBA00004406"/>
    </source>
</evidence>
<dbReference type="AlphaFoldDB" id="A0AAN7VB53"/>
<dbReference type="Pfam" id="PF00067">
    <property type="entry name" value="p450"/>
    <property type="match status" value="1"/>
</dbReference>
<keyword evidence="10 15" id="KW-0560">Oxidoreductase</keyword>
<dbReference type="SUPFAM" id="SSF48264">
    <property type="entry name" value="Cytochrome P450"/>
    <property type="match status" value="1"/>
</dbReference>
<dbReference type="EMBL" id="JAVRBK010000008">
    <property type="protein sequence ID" value="KAK5640619.1"/>
    <property type="molecule type" value="Genomic_DNA"/>
</dbReference>
<keyword evidence="7 14" id="KW-0479">Metal-binding</keyword>
<dbReference type="Proteomes" id="UP001329430">
    <property type="component" value="Chromosome 8"/>
</dbReference>
<evidence type="ECO:0008006" key="19">
    <source>
        <dbReference type="Google" id="ProtNLM"/>
    </source>
</evidence>
<evidence type="ECO:0000256" key="5">
    <source>
        <dbReference type="ARBA" id="ARBA00010617"/>
    </source>
</evidence>
<dbReference type="InterPro" id="IPR036396">
    <property type="entry name" value="Cyt_P450_sf"/>
</dbReference>
<evidence type="ECO:0000256" key="7">
    <source>
        <dbReference type="ARBA" id="ARBA00022723"/>
    </source>
</evidence>
<name>A0AAN7VB53_9COLE</name>
<evidence type="ECO:0000256" key="9">
    <source>
        <dbReference type="ARBA" id="ARBA00022848"/>
    </source>
</evidence>
<keyword evidence="9" id="KW-0492">Microsome</keyword>
<keyword evidence="6 14" id="KW-0349">Heme</keyword>
<keyword evidence="13" id="KW-0472">Membrane</keyword>
<evidence type="ECO:0000256" key="15">
    <source>
        <dbReference type="RuleBase" id="RU000461"/>
    </source>
</evidence>
<dbReference type="GO" id="GO:0020037">
    <property type="term" value="F:heme binding"/>
    <property type="evidence" value="ECO:0007669"/>
    <property type="project" value="InterPro"/>
</dbReference>
<dbReference type="Gene3D" id="1.10.630.10">
    <property type="entry name" value="Cytochrome P450"/>
    <property type="match status" value="1"/>
</dbReference>
<reference evidence="17 18" key="1">
    <citation type="journal article" date="2024" name="Insects">
        <title>An Improved Chromosome-Level Genome Assembly of the Firefly Pyrocoelia pectoralis.</title>
        <authorList>
            <person name="Fu X."/>
            <person name="Meyer-Rochow V.B."/>
            <person name="Ballantyne L."/>
            <person name="Zhu X."/>
        </authorList>
    </citation>
    <scope>NUCLEOTIDE SEQUENCE [LARGE SCALE GENOMIC DNA]</scope>
    <source>
        <strain evidence="17">XCY_ONT2</strain>
    </source>
</reference>
<dbReference type="InterPro" id="IPR001128">
    <property type="entry name" value="Cyt_P450"/>
</dbReference>
<keyword evidence="16" id="KW-0732">Signal</keyword>
<dbReference type="PANTHER" id="PTHR24300:SF376">
    <property type="entry name" value="CYTOCHROME P450 15A1"/>
    <property type="match status" value="1"/>
</dbReference>
<comment type="function">
    <text evidence="2">May be involved in the metabolism of insect hormones and in the breakdown of synthetic insecticides.</text>
</comment>
<feature type="chain" id="PRO_5042866574" description="Cytochrome P450" evidence="16">
    <location>
        <begin position="18"/>
        <end position="503"/>
    </location>
</feature>
<dbReference type="PRINTS" id="PR00385">
    <property type="entry name" value="P450"/>
</dbReference>
<comment type="cofactor">
    <cofactor evidence="1 14">
        <name>heme</name>
        <dbReference type="ChEBI" id="CHEBI:30413"/>
    </cofactor>
</comment>
<comment type="similarity">
    <text evidence="5 15">Belongs to the cytochrome P450 family.</text>
</comment>